<dbReference type="SUPFAM" id="SSF51735">
    <property type="entry name" value="NAD(P)-binding Rossmann-fold domains"/>
    <property type="match status" value="1"/>
</dbReference>
<dbReference type="GO" id="GO:0016491">
    <property type="term" value="F:oxidoreductase activity"/>
    <property type="evidence" value="ECO:0007669"/>
    <property type="project" value="UniProtKB-KW"/>
</dbReference>
<evidence type="ECO:0000256" key="2">
    <source>
        <dbReference type="ARBA" id="ARBA00023002"/>
    </source>
</evidence>
<dbReference type="PANTHER" id="PTHR43544:SF7">
    <property type="entry name" value="NADB-LER2"/>
    <property type="match status" value="1"/>
</dbReference>
<evidence type="ECO:0000313" key="5">
    <source>
        <dbReference type="Proteomes" id="UP001374579"/>
    </source>
</evidence>
<dbReference type="PRINTS" id="PR00080">
    <property type="entry name" value="SDRFAMILY"/>
</dbReference>
<sequence>MNPDSIFITGANRGLGLEFVKRIFSQATSPKHLFAACRDPSKAEELRKLAEQHTCLRVVKLDVTKDSDIDAAFQEVSTHLGDGEGINLLINNSGVFDQSGCSLREGVTRDQMQSHFNVNATAPVLITQKLLPLLKKAAEKDKSHPMSYRRAAVINLSTAMASIQTSVSKSRCNSYHYRSSKAALNMLTGLMSVELRDSGILVAAIHPGWTQTDMGGASADFDAKTTTQNVWSAITGMTEKSSGLLHNYDGTVLPW</sequence>
<dbReference type="EMBL" id="JBAMIC010000001">
    <property type="protein sequence ID" value="KAK7116020.1"/>
    <property type="molecule type" value="Genomic_DNA"/>
</dbReference>
<name>A0AAN9C7X3_9CAEN</name>
<dbReference type="InterPro" id="IPR036291">
    <property type="entry name" value="NAD(P)-bd_dom_sf"/>
</dbReference>
<gene>
    <name evidence="4" type="ORF">V1264_001776</name>
</gene>
<comment type="similarity">
    <text evidence="3">Belongs to the short-chain dehydrogenases/reductases (SDR) family.</text>
</comment>
<evidence type="ECO:0008006" key="6">
    <source>
        <dbReference type="Google" id="ProtNLM"/>
    </source>
</evidence>
<dbReference type="GO" id="GO:0005737">
    <property type="term" value="C:cytoplasm"/>
    <property type="evidence" value="ECO:0007669"/>
    <property type="project" value="TreeGrafter"/>
</dbReference>
<dbReference type="AlphaFoldDB" id="A0AAN9C7X3"/>
<dbReference type="CDD" id="cd05325">
    <property type="entry name" value="carb_red_sniffer_like_SDR_c"/>
    <property type="match status" value="1"/>
</dbReference>
<dbReference type="Pfam" id="PF00106">
    <property type="entry name" value="adh_short"/>
    <property type="match status" value="1"/>
</dbReference>
<dbReference type="Proteomes" id="UP001374579">
    <property type="component" value="Unassembled WGS sequence"/>
</dbReference>
<organism evidence="4 5">
    <name type="scientific">Littorina saxatilis</name>
    <dbReference type="NCBI Taxonomy" id="31220"/>
    <lineage>
        <taxon>Eukaryota</taxon>
        <taxon>Metazoa</taxon>
        <taxon>Spiralia</taxon>
        <taxon>Lophotrochozoa</taxon>
        <taxon>Mollusca</taxon>
        <taxon>Gastropoda</taxon>
        <taxon>Caenogastropoda</taxon>
        <taxon>Littorinimorpha</taxon>
        <taxon>Littorinoidea</taxon>
        <taxon>Littorinidae</taxon>
        <taxon>Littorina</taxon>
    </lineage>
</organism>
<comment type="caution">
    <text evidence="4">The sequence shown here is derived from an EMBL/GenBank/DDBJ whole genome shotgun (WGS) entry which is preliminary data.</text>
</comment>
<dbReference type="InterPro" id="IPR051468">
    <property type="entry name" value="Fungal_SecMetab_SDRs"/>
</dbReference>
<dbReference type="PRINTS" id="PR00081">
    <property type="entry name" value="GDHRDH"/>
</dbReference>
<dbReference type="PANTHER" id="PTHR43544">
    <property type="entry name" value="SHORT-CHAIN DEHYDROGENASE/REDUCTASE"/>
    <property type="match status" value="1"/>
</dbReference>
<dbReference type="Gene3D" id="3.40.50.720">
    <property type="entry name" value="NAD(P)-binding Rossmann-like Domain"/>
    <property type="match status" value="1"/>
</dbReference>
<keyword evidence="1" id="KW-0521">NADP</keyword>
<evidence type="ECO:0000256" key="3">
    <source>
        <dbReference type="RuleBase" id="RU000363"/>
    </source>
</evidence>
<reference evidence="4 5" key="1">
    <citation type="submission" date="2024-02" db="EMBL/GenBank/DDBJ databases">
        <title>Chromosome-scale genome assembly of the rough periwinkle Littorina saxatilis.</title>
        <authorList>
            <person name="De Jode A."/>
            <person name="Faria R."/>
            <person name="Formenti G."/>
            <person name="Sims Y."/>
            <person name="Smith T.P."/>
            <person name="Tracey A."/>
            <person name="Wood J.M.D."/>
            <person name="Zagrodzka Z.B."/>
            <person name="Johannesson K."/>
            <person name="Butlin R.K."/>
            <person name="Leder E.H."/>
        </authorList>
    </citation>
    <scope>NUCLEOTIDE SEQUENCE [LARGE SCALE GENOMIC DNA]</scope>
    <source>
        <strain evidence="4">Snail1</strain>
        <tissue evidence="4">Muscle</tissue>
    </source>
</reference>
<proteinExistence type="inferred from homology"/>
<protein>
    <recommendedName>
        <fullName evidence="6">C-factor</fullName>
    </recommendedName>
</protein>
<accession>A0AAN9C7X3</accession>
<dbReference type="InterPro" id="IPR002347">
    <property type="entry name" value="SDR_fam"/>
</dbReference>
<evidence type="ECO:0000313" key="4">
    <source>
        <dbReference type="EMBL" id="KAK7116020.1"/>
    </source>
</evidence>
<evidence type="ECO:0000256" key="1">
    <source>
        <dbReference type="ARBA" id="ARBA00022857"/>
    </source>
</evidence>
<keyword evidence="2" id="KW-0560">Oxidoreductase</keyword>
<keyword evidence="5" id="KW-1185">Reference proteome</keyword>